<dbReference type="EMBL" id="BAABIC010000004">
    <property type="protein sequence ID" value="GAA4681485.1"/>
    <property type="molecule type" value="Genomic_DNA"/>
</dbReference>
<sequence length="241" mass="24478">MPSPARTITPSRPRRVLPRSGGLATAVALLVATNVLAGLVWPAWAVPGKVVATVLLLVLARACGLGRADLGLGRRGLGRGLVVGGIVVALVAVVYLVGVALPATRTAFQDSRAAGGVGVLLYAALVRIPLGTVLFEEIAFRGVLPGLVGGGWWRRTSVASALFGLWHILPSLGLDSANAAVGATLGGWGDAGRAAFAVVATFGAGILLCALRRWGGHLVTPMLAHLATNSLGVVVAWVVVS</sequence>
<dbReference type="InterPro" id="IPR003675">
    <property type="entry name" value="Rce1/LyrA-like_dom"/>
</dbReference>
<dbReference type="RefSeq" id="WP_345379176.1">
    <property type="nucleotide sequence ID" value="NZ_BAABIC010000004.1"/>
</dbReference>
<feature type="transmembrane region" description="Helical" evidence="1">
    <location>
        <begin position="80"/>
        <end position="101"/>
    </location>
</feature>
<feature type="domain" description="CAAX prenyl protease 2/Lysostaphin resistance protein A-like" evidence="2">
    <location>
        <begin position="122"/>
        <end position="230"/>
    </location>
</feature>
<keyword evidence="1" id="KW-0812">Transmembrane</keyword>
<evidence type="ECO:0000259" key="2">
    <source>
        <dbReference type="Pfam" id="PF02517"/>
    </source>
</evidence>
<keyword evidence="3" id="KW-0482">Metalloprotease</keyword>
<organism evidence="3 4">
    <name type="scientific">Pseudonocardia yuanmonensis</name>
    <dbReference type="NCBI Taxonomy" id="1095914"/>
    <lineage>
        <taxon>Bacteria</taxon>
        <taxon>Bacillati</taxon>
        <taxon>Actinomycetota</taxon>
        <taxon>Actinomycetes</taxon>
        <taxon>Pseudonocardiales</taxon>
        <taxon>Pseudonocardiaceae</taxon>
        <taxon>Pseudonocardia</taxon>
    </lineage>
</organism>
<feature type="transmembrane region" description="Helical" evidence="1">
    <location>
        <begin position="113"/>
        <end position="135"/>
    </location>
</feature>
<keyword evidence="4" id="KW-1185">Reference proteome</keyword>
<protein>
    <submittedName>
        <fullName evidence="3">CPBP family intramembrane metalloprotease</fullName>
    </submittedName>
</protein>
<keyword evidence="1" id="KW-0472">Membrane</keyword>
<proteinExistence type="predicted"/>
<comment type="caution">
    <text evidence="3">The sequence shown here is derived from an EMBL/GenBank/DDBJ whole genome shotgun (WGS) entry which is preliminary data.</text>
</comment>
<dbReference type="InterPro" id="IPR015837">
    <property type="entry name" value="UCP026622_CAAX_protease"/>
</dbReference>
<dbReference type="Proteomes" id="UP001500325">
    <property type="component" value="Unassembled WGS sequence"/>
</dbReference>
<gene>
    <name evidence="3" type="ORF">GCM10023215_14040</name>
</gene>
<keyword evidence="1" id="KW-1133">Transmembrane helix</keyword>
<dbReference type="Pfam" id="PF02517">
    <property type="entry name" value="Rce1-like"/>
    <property type="match status" value="1"/>
</dbReference>
<reference evidence="4" key="1">
    <citation type="journal article" date="2019" name="Int. J. Syst. Evol. Microbiol.">
        <title>The Global Catalogue of Microorganisms (GCM) 10K type strain sequencing project: providing services to taxonomists for standard genome sequencing and annotation.</title>
        <authorList>
            <consortium name="The Broad Institute Genomics Platform"/>
            <consortium name="The Broad Institute Genome Sequencing Center for Infectious Disease"/>
            <person name="Wu L."/>
            <person name="Ma J."/>
        </authorList>
    </citation>
    <scope>NUCLEOTIDE SEQUENCE [LARGE SCALE GENOMIC DNA]</scope>
    <source>
        <strain evidence="4">JCM 18055</strain>
    </source>
</reference>
<dbReference type="PIRSF" id="PIRSF026622">
    <property type="entry name" value="Proteas_026622"/>
    <property type="match status" value="1"/>
</dbReference>
<feature type="transmembrane region" description="Helical" evidence="1">
    <location>
        <begin position="21"/>
        <end position="44"/>
    </location>
</feature>
<accession>A0ABP8W7S6</accession>
<dbReference type="GO" id="GO:0008237">
    <property type="term" value="F:metallopeptidase activity"/>
    <property type="evidence" value="ECO:0007669"/>
    <property type="project" value="UniProtKB-KW"/>
</dbReference>
<name>A0ABP8W7S6_9PSEU</name>
<evidence type="ECO:0000313" key="3">
    <source>
        <dbReference type="EMBL" id="GAA4681485.1"/>
    </source>
</evidence>
<feature type="transmembrane region" description="Helical" evidence="1">
    <location>
        <begin position="194"/>
        <end position="211"/>
    </location>
</feature>
<evidence type="ECO:0000256" key="1">
    <source>
        <dbReference type="SAM" id="Phobius"/>
    </source>
</evidence>
<feature type="transmembrane region" description="Helical" evidence="1">
    <location>
        <begin position="223"/>
        <end position="240"/>
    </location>
</feature>
<keyword evidence="3" id="KW-0645">Protease</keyword>
<keyword evidence="3" id="KW-0378">Hydrolase</keyword>
<evidence type="ECO:0000313" key="4">
    <source>
        <dbReference type="Proteomes" id="UP001500325"/>
    </source>
</evidence>